<accession>A0ABC8ZIQ8</accession>
<sequence>MIKFDFDSYKGGVVHASAQKYVEAYKSAYRLAPTVPDHAKCFVTDHKKWHQDLDDSKLNFRVGTYKMGPTESQCLLKKIVNPPQEEPGKKAPEGSKVKFSSYSVLKHLRHQNIVTTENFYDAFGVPTLVLSWVNGTLESWLKSGDNKTKFFGTSITRPSSWFRKLAVDLSSALEYLFEKEVYPDDGSLENLYVCLVGTKVCLKILICEVTKLSHPNAIEAKKKMLWEKARTTLLRIAKCQSGTVSPAIDMFCKYIGNKTSTLEGYPDIWTNNKKVCYLLTIVASDAVDVRKKLSNANIAWPKATSGDVNPLLRAVVNHEMKKNIPVEYDISDPYDYLRLCKNILKHWLSLSKKVDLLKSSCSDRDGFIQRMENWDRKIWFKLYEAIGWPEQS</sequence>
<protein>
    <submittedName>
        <fullName evidence="1">Uncharacterized protein</fullName>
    </submittedName>
</protein>
<name>A0ABC8ZIQ8_9POAL</name>
<dbReference type="Gene3D" id="1.10.510.10">
    <property type="entry name" value="Transferase(Phosphotransferase) domain 1"/>
    <property type="match status" value="1"/>
</dbReference>
<dbReference type="SUPFAM" id="SSF56112">
    <property type="entry name" value="Protein kinase-like (PK-like)"/>
    <property type="match status" value="1"/>
</dbReference>
<reference evidence="1" key="1">
    <citation type="submission" date="2024-10" db="EMBL/GenBank/DDBJ databases">
        <authorList>
            <person name="Ryan C."/>
        </authorList>
    </citation>
    <scope>NUCLEOTIDE SEQUENCE [LARGE SCALE GENOMIC DNA]</scope>
</reference>
<dbReference type="EMBL" id="OZ075129">
    <property type="protein sequence ID" value="CAL4961622.1"/>
    <property type="molecule type" value="Genomic_DNA"/>
</dbReference>
<dbReference type="Proteomes" id="UP001497457">
    <property type="component" value="Chromosome 19rd"/>
</dbReference>
<dbReference type="AlphaFoldDB" id="A0ABC8ZIQ8"/>
<gene>
    <name evidence="1" type="ORF">URODEC1_LOCUS45134</name>
</gene>
<evidence type="ECO:0000313" key="1">
    <source>
        <dbReference type="EMBL" id="CAL4961622.1"/>
    </source>
</evidence>
<keyword evidence="2" id="KW-1185">Reference proteome</keyword>
<organism evidence="1 2">
    <name type="scientific">Urochloa decumbens</name>
    <dbReference type="NCBI Taxonomy" id="240449"/>
    <lineage>
        <taxon>Eukaryota</taxon>
        <taxon>Viridiplantae</taxon>
        <taxon>Streptophyta</taxon>
        <taxon>Embryophyta</taxon>
        <taxon>Tracheophyta</taxon>
        <taxon>Spermatophyta</taxon>
        <taxon>Magnoliopsida</taxon>
        <taxon>Liliopsida</taxon>
        <taxon>Poales</taxon>
        <taxon>Poaceae</taxon>
        <taxon>PACMAD clade</taxon>
        <taxon>Panicoideae</taxon>
        <taxon>Panicodae</taxon>
        <taxon>Paniceae</taxon>
        <taxon>Melinidinae</taxon>
        <taxon>Urochloa</taxon>
    </lineage>
</organism>
<dbReference type="InterPro" id="IPR011009">
    <property type="entry name" value="Kinase-like_dom_sf"/>
</dbReference>
<proteinExistence type="predicted"/>
<evidence type="ECO:0000313" key="2">
    <source>
        <dbReference type="Proteomes" id="UP001497457"/>
    </source>
</evidence>